<proteinExistence type="predicted"/>
<sequence length="67" mass="7991">MLKQRKKEVQRRRMKLEQEKKVIAREIRDTAFKLYNAATVELDVKKILSELRTAKTELDADIKQVTF</sequence>
<accession>A0A1D1VBP0</accession>
<organism evidence="1 2">
    <name type="scientific">Ramazzottius varieornatus</name>
    <name type="common">Water bear</name>
    <name type="synonym">Tardigrade</name>
    <dbReference type="NCBI Taxonomy" id="947166"/>
    <lineage>
        <taxon>Eukaryota</taxon>
        <taxon>Metazoa</taxon>
        <taxon>Ecdysozoa</taxon>
        <taxon>Tardigrada</taxon>
        <taxon>Eutardigrada</taxon>
        <taxon>Parachela</taxon>
        <taxon>Hypsibioidea</taxon>
        <taxon>Ramazzottiidae</taxon>
        <taxon>Ramazzottius</taxon>
    </lineage>
</organism>
<dbReference type="AlphaFoldDB" id="A0A1D1VBP0"/>
<protein>
    <submittedName>
        <fullName evidence="1">Uncharacterized protein</fullName>
    </submittedName>
</protein>
<name>A0A1D1VBP0_RAMVA</name>
<gene>
    <name evidence="1" type="primary">RvY_07441-1</name>
    <name evidence="1" type="synonym">RvY_07441.1</name>
    <name evidence="1" type="ORF">RvY_07441</name>
</gene>
<keyword evidence="2" id="KW-1185">Reference proteome</keyword>
<dbReference type="Proteomes" id="UP000186922">
    <property type="component" value="Unassembled WGS sequence"/>
</dbReference>
<evidence type="ECO:0000313" key="1">
    <source>
        <dbReference type="EMBL" id="GAU95918.1"/>
    </source>
</evidence>
<dbReference type="EMBL" id="BDGG01000003">
    <property type="protein sequence ID" value="GAU95918.1"/>
    <property type="molecule type" value="Genomic_DNA"/>
</dbReference>
<reference evidence="1 2" key="1">
    <citation type="journal article" date="2016" name="Nat. Commun.">
        <title>Extremotolerant tardigrade genome and improved radiotolerance of human cultured cells by tardigrade-unique protein.</title>
        <authorList>
            <person name="Hashimoto T."/>
            <person name="Horikawa D.D."/>
            <person name="Saito Y."/>
            <person name="Kuwahara H."/>
            <person name="Kozuka-Hata H."/>
            <person name="Shin-I T."/>
            <person name="Minakuchi Y."/>
            <person name="Ohishi K."/>
            <person name="Motoyama A."/>
            <person name="Aizu T."/>
            <person name="Enomoto A."/>
            <person name="Kondo K."/>
            <person name="Tanaka S."/>
            <person name="Hara Y."/>
            <person name="Koshikawa S."/>
            <person name="Sagara H."/>
            <person name="Miura T."/>
            <person name="Yokobori S."/>
            <person name="Miyagawa K."/>
            <person name="Suzuki Y."/>
            <person name="Kubo T."/>
            <person name="Oyama M."/>
            <person name="Kohara Y."/>
            <person name="Fujiyama A."/>
            <person name="Arakawa K."/>
            <person name="Katayama T."/>
            <person name="Toyoda A."/>
            <person name="Kunieda T."/>
        </authorList>
    </citation>
    <scope>NUCLEOTIDE SEQUENCE [LARGE SCALE GENOMIC DNA]</scope>
    <source>
        <strain evidence="1 2">YOKOZUNA-1</strain>
    </source>
</reference>
<evidence type="ECO:0000313" key="2">
    <source>
        <dbReference type="Proteomes" id="UP000186922"/>
    </source>
</evidence>
<comment type="caution">
    <text evidence="1">The sequence shown here is derived from an EMBL/GenBank/DDBJ whole genome shotgun (WGS) entry which is preliminary data.</text>
</comment>